<dbReference type="InterPro" id="IPR004367">
    <property type="entry name" value="Cyclin_C-dom"/>
</dbReference>
<dbReference type="Pfam" id="PF02984">
    <property type="entry name" value="Cyclin_C"/>
    <property type="match status" value="1"/>
</dbReference>
<reference evidence="2 3" key="1">
    <citation type="submission" date="2021-07" db="EMBL/GenBank/DDBJ databases">
        <authorList>
            <person name="Palmer J.M."/>
        </authorList>
    </citation>
    <scope>NUCLEOTIDE SEQUENCE [LARGE SCALE GENOMIC DNA]</scope>
    <source>
        <strain evidence="2 3">AT_MEX2019</strain>
        <tissue evidence="2">Muscle</tissue>
    </source>
</reference>
<protein>
    <recommendedName>
        <fullName evidence="1">Cyclin C-terminal domain-containing protein</fullName>
    </recommendedName>
</protein>
<dbReference type="InterPro" id="IPR036915">
    <property type="entry name" value="Cyclin-like_sf"/>
</dbReference>
<dbReference type="EMBL" id="JAHUTI010035356">
    <property type="protein sequence ID" value="MED6243696.1"/>
    <property type="molecule type" value="Genomic_DNA"/>
</dbReference>
<keyword evidence="3" id="KW-1185">Reference proteome</keyword>
<dbReference type="Gene3D" id="1.10.472.10">
    <property type="entry name" value="Cyclin-like"/>
    <property type="match status" value="1"/>
</dbReference>
<dbReference type="SUPFAM" id="SSF47954">
    <property type="entry name" value="Cyclin-like"/>
    <property type="match status" value="1"/>
</dbReference>
<organism evidence="2 3">
    <name type="scientific">Ataeniobius toweri</name>
    <dbReference type="NCBI Taxonomy" id="208326"/>
    <lineage>
        <taxon>Eukaryota</taxon>
        <taxon>Metazoa</taxon>
        <taxon>Chordata</taxon>
        <taxon>Craniata</taxon>
        <taxon>Vertebrata</taxon>
        <taxon>Euteleostomi</taxon>
        <taxon>Actinopterygii</taxon>
        <taxon>Neopterygii</taxon>
        <taxon>Teleostei</taxon>
        <taxon>Neoteleostei</taxon>
        <taxon>Acanthomorphata</taxon>
        <taxon>Ovalentaria</taxon>
        <taxon>Atherinomorphae</taxon>
        <taxon>Cyprinodontiformes</taxon>
        <taxon>Goodeidae</taxon>
        <taxon>Ataeniobius</taxon>
    </lineage>
</organism>
<feature type="domain" description="Cyclin C-terminal" evidence="1">
    <location>
        <begin position="42"/>
        <end position="95"/>
    </location>
</feature>
<accession>A0ABU7AZI1</accession>
<gene>
    <name evidence="2" type="ORF">ATANTOWER_025357</name>
</gene>
<proteinExistence type="predicted"/>
<comment type="caution">
    <text evidence="2">The sequence shown here is derived from an EMBL/GenBank/DDBJ whole genome shotgun (WGS) entry which is preliminary data.</text>
</comment>
<dbReference type="Proteomes" id="UP001345963">
    <property type="component" value="Unassembled WGS sequence"/>
</dbReference>
<name>A0ABU7AZI1_9TELE</name>
<sequence length="109" mass="12239">MFAGSFLNGNFLSIMTTFLLPFHKNQIWGSARLILPHVFTITSPILQFHSGYQASDLAPVVRKLHSMLLAPTDDKLKTIRNKYSHKVFFEVASLPLVDIDILEKALASP</sequence>
<evidence type="ECO:0000259" key="1">
    <source>
        <dbReference type="Pfam" id="PF02984"/>
    </source>
</evidence>
<evidence type="ECO:0000313" key="3">
    <source>
        <dbReference type="Proteomes" id="UP001345963"/>
    </source>
</evidence>
<evidence type="ECO:0000313" key="2">
    <source>
        <dbReference type="EMBL" id="MED6243696.1"/>
    </source>
</evidence>